<name>A0A9N7ZD38_PLEPL</name>
<organism evidence="1 2">
    <name type="scientific">Pleuronectes platessa</name>
    <name type="common">European plaice</name>
    <dbReference type="NCBI Taxonomy" id="8262"/>
    <lineage>
        <taxon>Eukaryota</taxon>
        <taxon>Metazoa</taxon>
        <taxon>Chordata</taxon>
        <taxon>Craniata</taxon>
        <taxon>Vertebrata</taxon>
        <taxon>Euteleostomi</taxon>
        <taxon>Actinopterygii</taxon>
        <taxon>Neopterygii</taxon>
        <taxon>Teleostei</taxon>
        <taxon>Neoteleostei</taxon>
        <taxon>Acanthomorphata</taxon>
        <taxon>Carangaria</taxon>
        <taxon>Pleuronectiformes</taxon>
        <taxon>Pleuronectoidei</taxon>
        <taxon>Pleuronectidae</taxon>
        <taxon>Pleuronectes</taxon>
    </lineage>
</organism>
<proteinExistence type="predicted"/>
<sequence length="116" mass="12647">MLLWMRLAAQHRPEEPPQGRTEMQGTRNFSISLHPCHTTPPTRHSIPQITPPSQRPVPTLCPLIDQGIPAGSLRSTFTASRDVAAGYAATVTRGLLLLEHSPDSFAAMRSDAGRLV</sequence>
<comment type="caution">
    <text evidence="1">The sequence shown here is derived from an EMBL/GenBank/DDBJ whole genome shotgun (WGS) entry which is preliminary data.</text>
</comment>
<dbReference type="AlphaFoldDB" id="A0A9N7ZD38"/>
<protein>
    <submittedName>
        <fullName evidence="1">Uncharacterized protein</fullName>
    </submittedName>
</protein>
<evidence type="ECO:0000313" key="1">
    <source>
        <dbReference type="EMBL" id="CAB1459601.1"/>
    </source>
</evidence>
<evidence type="ECO:0000313" key="2">
    <source>
        <dbReference type="Proteomes" id="UP001153269"/>
    </source>
</evidence>
<gene>
    <name evidence="1" type="ORF">PLEPLA_LOCUS47438</name>
</gene>
<accession>A0A9N7ZD38</accession>
<keyword evidence="2" id="KW-1185">Reference proteome</keyword>
<dbReference type="EMBL" id="CADEAL010004439">
    <property type="protein sequence ID" value="CAB1459601.1"/>
    <property type="molecule type" value="Genomic_DNA"/>
</dbReference>
<dbReference type="Proteomes" id="UP001153269">
    <property type="component" value="Unassembled WGS sequence"/>
</dbReference>
<reference evidence="1" key="1">
    <citation type="submission" date="2020-03" db="EMBL/GenBank/DDBJ databases">
        <authorList>
            <person name="Weist P."/>
        </authorList>
    </citation>
    <scope>NUCLEOTIDE SEQUENCE</scope>
</reference>